<dbReference type="AlphaFoldDB" id="A0A835B2U9"/>
<keyword evidence="1" id="KW-0472">Membrane</keyword>
<organism evidence="2 3">
    <name type="scientific">Digitaria exilis</name>
    <dbReference type="NCBI Taxonomy" id="1010633"/>
    <lineage>
        <taxon>Eukaryota</taxon>
        <taxon>Viridiplantae</taxon>
        <taxon>Streptophyta</taxon>
        <taxon>Embryophyta</taxon>
        <taxon>Tracheophyta</taxon>
        <taxon>Spermatophyta</taxon>
        <taxon>Magnoliopsida</taxon>
        <taxon>Liliopsida</taxon>
        <taxon>Poales</taxon>
        <taxon>Poaceae</taxon>
        <taxon>PACMAD clade</taxon>
        <taxon>Panicoideae</taxon>
        <taxon>Panicodae</taxon>
        <taxon>Paniceae</taxon>
        <taxon>Anthephorinae</taxon>
        <taxon>Digitaria</taxon>
    </lineage>
</organism>
<gene>
    <name evidence="2" type="ORF">HU200_044338</name>
</gene>
<dbReference type="InterPro" id="IPR005352">
    <property type="entry name" value="Erg28"/>
</dbReference>
<sequence>MANEPMKSKPGMHPLHGTRSTSTHGWVFLFRPQLALSPNKFLDHAHRSPPLLISSLSLSSCVHIARYITGKLECNTMAAAAKKNGGGAMPALGWWLMAVGGLRIGLTWSGFFGATSLGAATYAQAEMTGVHGRTFGVWTLLSCTLCFLCAFNLGNRPLYAATFMSFVYAYAHFIIEYLVYHTFTAANLGAFALPVFISI</sequence>
<protein>
    <recommendedName>
        <fullName evidence="4">Ergosterol biosynthetic protein 28</fullName>
    </recommendedName>
</protein>
<dbReference type="PANTHER" id="PTHR15451">
    <property type="entry name" value="ERGOSTEROL BIOSYNTHETIC PROTEIN 28-RELATED"/>
    <property type="match status" value="1"/>
</dbReference>
<dbReference type="GO" id="GO:0016020">
    <property type="term" value="C:membrane"/>
    <property type="evidence" value="ECO:0007669"/>
    <property type="project" value="InterPro"/>
</dbReference>
<keyword evidence="3" id="KW-1185">Reference proteome</keyword>
<proteinExistence type="predicted"/>
<dbReference type="OrthoDB" id="626714at2759"/>
<reference evidence="2" key="1">
    <citation type="submission" date="2020-07" db="EMBL/GenBank/DDBJ databases">
        <title>Genome sequence and genetic diversity analysis of an under-domesticated orphan crop, white fonio (Digitaria exilis).</title>
        <authorList>
            <person name="Bennetzen J.L."/>
            <person name="Chen S."/>
            <person name="Ma X."/>
            <person name="Wang X."/>
            <person name="Yssel A.E.J."/>
            <person name="Chaluvadi S.R."/>
            <person name="Johnson M."/>
            <person name="Gangashetty P."/>
            <person name="Hamidou F."/>
            <person name="Sanogo M.D."/>
            <person name="Zwaenepoel A."/>
            <person name="Wallace J."/>
            <person name="Van De Peer Y."/>
            <person name="Van Deynze A."/>
        </authorList>
    </citation>
    <scope>NUCLEOTIDE SEQUENCE</scope>
    <source>
        <tissue evidence="2">Leaves</tissue>
    </source>
</reference>
<name>A0A835B2U9_9POAL</name>
<evidence type="ECO:0000256" key="1">
    <source>
        <dbReference type="SAM" id="Phobius"/>
    </source>
</evidence>
<comment type="caution">
    <text evidence="2">The sequence shown here is derived from an EMBL/GenBank/DDBJ whole genome shotgun (WGS) entry which is preliminary data.</text>
</comment>
<dbReference type="PANTHER" id="PTHR15451:SF24">
    <property type="entry name" value="ERGOSTEROL BIOSYNTHETIC PROTEIN 28"/>
    <property type="match status" value="1"/>
</dbReference>
<keyword evidence="1" id="KW-0812">Transmembrane</keyword>
<evidence type="ECO:0000313" key="3">
    <source>
        <dbReference type="Proteomes" id="UP000636709"/>
    </source>
</evidence>
<evidence type="ECO:0008006" key="4">
    <source>
        <dbReference type="Google" id="ProtNLM"/>
    </source>
</evidence>
<dbReference type="EMBL" id="JACEFO010002096">
    <property type="protein sequence ID" value="KAF8684444.1"/>
    <property type="molecule type" value="Genomic_DNA"/>
</dbReference>
<feature type="transmembrane region" description="Helical" evidence="1">
    <location>
        <begin position="158"/>
        <end position="180"/>
    </location>
</feature>
<evidence type="ECO:0000313" key="2">
    <source>
        <dbReference type="EMBL" id="KAF8684444.1"/>
    </source>
</evidence>
<dbReference type="Pfam" id="PF03694">
    <property type="entry name" value="Erg28"/>
    <property type="match status" value="1"/>
</dbReference>
<keyword evidence="1" id="KW-1133">Transmembrane helix</keyword>
<accession>A0A835B2U9</accession>
<dbReference type="GO" id="GO:0030674">
    <property type="term" value="F:protein-macromolecule adaptor activity"/>
    <property type="evidence" value="ECO:0007669"/>
    <property type="project" value="TreeGrafter"/>
</dbReference>
<feature type="transmembrane region" description="Helical" evidence="1">
    <location>
        <begin position="135"/>
        <end position="153"/>
    </location>
</feature>
<feature type="transmembrane region" description="Helical" evidence="1">
    <location>
        <begin position="92"/>
        <end position="115"/>
    </location>
</feature>
<dbReference type="Proteomes" id="UP000636709">
    <property type="component" value="Unassembled WGS sequence"/>
</dbReference>
<dbReference type="GO" id="GO:0005783">
    <property type="term" value="C:endoplasmic reticulum"/>
    <property type="evidence" value="ECO:0007669"/>
    <property type="project" value="TreeGrafter"/>
</dbReference>